<dbReference type="AlphaFoldDB" id="A0A133PB38"/>
<evidence type="ECO:0000313" key="2">
    <source>
        <dbReference type="Proteomes" id="UP000070401"/>
    </source>
</evidence>
<name>A0A133PB38_FUSNU</name>
<protein>
    <submittedName>
        <fullName evidence="1">Uncharacterized protein</fullName>
    </submittedName>
</protein>
<sequence length="81" mass="9319">MSILWCLKKLSKEMIKLIIINSIISGIASIFSSSTNMTDVFEKYPSTYEKDIEKSLQKAWLKVGNTLKENIDKYGSEIKKR</sequence>
<dbReference type="Proteomes" id="UP000070401">
    <property type="component" value="Unassembled WGS sequence"/>
</dbReference>
<organism evidence="1 2">
    <name type="scientific">Fusobacterium nucleatum</name>
    <dbReference type="NCBI Taxonomy" id="851"/>
    <lineage>
        <taxon>Bacteria</taxon>
        <taxon>Fusobacteriati</taxon>
        <taxon>Fusobacteriota</taxon>
        <taxon>Fusobacteriia</taxon>
        <taxon>Fusobacteriales</taxon>
        <taxon>Fusobacteriaceae</taxon>
        <taxon>Fusobacterium</taxon>
    </lineage>
</organism>
<dbReference type="EMBL" id="LRPY01000024">
    <property type="protein sequence ID" value="KXA25765.1"/>
    <property type="molecule type" value="Genomic_DNA"/>
</dbReference>
<gene>
    <name evidence="1" type="ORF">HMPREF3221_00266</name>
</gene>
<reference evidence="2" key="1">
    <citation type="submission" date="2016-01" db="EMBL/GenBank/DDBJ databases">
        <authorList>
            <person name="Mitreva M."/>
            <person name="Pepin K.H."/>
            <person name="Mihindukulasuriya K.A."/>
            <person name="Fulton R."/>
            <person name="Fronick C."/>
            <person name="O'Laughlin M."/>
            <person name="Miner T."/>
            <person name="Herter B."/>
            <person name="Rosa B.A."/>
            <person name="Cordes M."/>
            <person name="Tomlinson C."/>
            <person name="Wollam A."/>
            <person name="Palsikar V.B."/>
            <person name="Mardis E.R."/>
            <person name="Wilson R.K."/>
        </authorList>
    </citation>
    <scope>NUCLEOTIDE SEQUENCE [LARGE SCALE GENOMIC DNA]</scope>
    <source>
        <strain evidence="2">MJR7757B</strain>
    </source>
</reference>
<keyword evidence="2" id="KW-1185">Reference proteome</keyword>
<dbReference type="PATRIC" id="fig|851.8.peg.265"/>
<comment type="caution">
    <text evidence="1">The sequence shown here is derived from an EMBL/GenBank/DDBJ whole genome shotgun (WGS) entry which is preliminary data.</text>
</comment>
<accession>A0A133PB38</accession>
<proteinExistence type="predicted"/>
<evidence type="ECO:0000313" key="1">
    <source>
        <dbReference type="EMBL" id="KXA25765.1"/>
    </source>
</evidence>